<dbReference type="GO" id="GO:0046872">
    <property type="term" value="F:metal ion binding"/>
    <property type="evidence" value="ECO:0007669"/>
    <property type="project" value="UniProtKB-KW"/>
</dbReference>
<protein>
    <recommendedName>
        <fullName evidence="6">Cytochrome c domain-containing protein</fullName>
    </recommendedName>
</protein>
<evidence type="ECO:0000256" key="3">
    <source>
        <dbReference type="ARBA" id="ARBA00023004"/>
    </source>
</evidence>
<evidence type="ECO:0000313" key="7">
    <source>
        <dbReference type="EMBL" id="SMF16933.1"/>
    </source>
</evidence>
<dbReference type="GO" id="GO:0020037">
    <property type="term" value="F:heme binding"/>
    <property type="evidence" value="ECO:0007669"/>
    <property type="project" value="InterPro"/>
</dbReference>
<evidence type="ECO:0000313" key="8">
    <source>
        <dbReference type="Proteomes" id="UP000192907"/>
    </source>
</evidence>
<evidence type="ECO:0000256" key="4">
    <source>
        <dbReference type="PROSITE-ProRule" id="PRU00433"/>
    </source>
</evidence>
<gene>
    <name evidence="7" type="ORF">SAMN06296036_10683</name>
</gene>
<keyword evidence="1 4" id="KW-0349">Heme</keyword>
<dbReference type="STRING" id="1513793.SAMN06296036_10683"/>
<dbReference type="InterPro" id="IPR009056">
    <property type="entry name" value="Cyt_c-like_dom"/>
</dbReference>
<dbReference type="AlphaFoldDB" id="A0A1Y6BL68"/>
<name>A0A1Y6BL68_9BACT</name>
<keyword evidence="8" id="KW-1185">Reference proteome</keyword>
<feature type="region of interest" description="Disordered" evidence="5">
    <location>
        <begin position="34"/>
        <end position="57"/>
    </location>
</feature>
<dbReference type="RefSeq" id="WP_132317979.1">
    <property type="nucleotide sequence ID" value="NZ_FWZT01000006.1"/>
</dbReference>
<sequence length="622" mass="68638">MKTTLNVIVIKMGIQMLILMSLVLNFSCTKPAPVPTRSGSNVISSQNSNGVGGGGSGGSNSGLRFEALAILEDNCASCHNLERADGGFGTILDVDAMIASGRYIIPGNGEGSLIVTRLAPQGNMPPSGEIAADDRQLLIDWINQINVDEVEPLSDSDHLKLIRRDLEVNVATSDRPTTRYFSLQVANNSGMNSDAKNEMKLALAKTINSLSRSSILVQPEPIDPDGLIFRVDLRDLAMDVSRYENVMNNFYPFSVAFQQLGNDPDLARLEDDDRFLRDEMESANYVVRLDWFNATSTLPILYKELLNLPNTQQELEAQLGVNLLQNINNDQVIRSGFRNSGVSSQNRIIERHVSANTNLPFWISYDFADNNEGEQNIFNFPLGPVGSGFEEKTFDHDGGEIIFQLPNGLFGYYLSVANGASIDKGPTNIVRQPDGPLQFFQSITNGLSCMSCHGNGLLFKKDDIRDFVAISQDFTDIEKEKVFNLYATEDELRSEMDRDNQAYFRALQTLGIQPAEADPINASFRYYNNNLFRSTVMAELGVDENTMLTILNTEPFKSAWVSILQNSGSITRQEFNALAGRALDVFKNGVSYTPPVLGDHLATPDCITADPLLMDVCTSPIE</sequence>
<dbReference type="EMBL" id="FWZT01000006">
    <property type="protein sequence ID" value="SMF16933.1"/>
    <property type="molecule type" value="Genomic_DNA"/>
</dbReference>
<dbReference type="Proteomes" id="UP000192907">
    <property type="component" value="Unassembled WGS sequence"/>
</dbReference>
<evidence type="ECO:0000256" key="1">
    <source>
        <dbReference type="ARBA" id="ARBA00022617"/>
    </source>
</evidence>
<dbReference type="InterPro" id="IPR036909">
    <property type="entry name" value="Cyt_c-like_dom_sf"/>
</dbReference>
<keyword evidence="3 4" id="KW-0408">Iron</keyword>
<dbReference type="GO" id="GO:0009055">
    <property type="term" value="F:electron transfer activity"/>
    <property type="evidence" value="ECO:0007669"/>
    <property type="project" value="InterPro"/>
</dbReference>
<evidence type="ECO:0000256" key="2">
    <source>
        <dbReference type="ARBA" id="ARBA00022723"/>
    </source>
</evidence>
<accession>A0A1Y6BL68</accession>
<feature type="domain" description="Cytochrome c" evidence="6">
    <location>
        <begin position="57"/>
        <end position="146"/>
    </location>
</feature>
<evidence type="ECO:0000259" key="6">
    <source>
        <dbReference type="PROSITE" id="PS51007"/>
    </source>
</evidence>
<dbReference type="SUPFAM" id="SSF46626">
    <property type="entry name" value="Cytochrome c"/>
    <property type="match status" value="1"/>
</dbReference>
<organism evidence="7 8">
    <name type="scientific">Pseudobacteriovorax antillogorgiicola</name>
    <dbReference type="NCBI Taxonomy" id="1513793"/>
    <lineage>
        <taxon>Bacteria</taxon>
        <taxon>Pseudomonadati</taxon>
        <taxon>Bdellovibrionota</taxon>
        <taxon>Oligoflexia</taxon>
        <taxon>Oligoflexales</taxon>
        <taxon>Pseudobacteriovoracaceae</taxon>
        <taxon>Pseudobacteriovorax</taxon>
    </lineage>
</organism>
<evidence type="ECO:0000256" key="5">
    <source>
        <dbReference type="SAM" id="MobiDB-lite"/>
    </source>
</evidence>
<proteinExistence type="predicted"/>
<keyword evidence="2 4" id="KW-0479">Metal-binding</keyword>
<feature type="compositionally biased region" description="Low complexity" evidence="5">
    <location>
        <begin position="38"/>
        <end position="49"/>
    </location>
</feature>
<dbReference type="OrthoDB" id="9811281at2"/>
<dbReference type="PROSITE" id="PS51007">
    <property type="entry name" value="CYTC"/>
    <property type="match status" value="1"/>
</dbReference>
<reference evidence="8" key="1">
    <citation type="submission" date="2017-04" db="EMBL/GenBank/DDBJ databases">
        <authorList>
            <person name="Varghese N."/>
            <person name="Submissions S."/>
        </authorList>
    </citation>
    <scope>NUCLEOTIDE SEQUENCE [LARGE SCALE GENOMIC DNA]</scope>
    <source>
        <strain evidence="8">RKEM611</strain>
    </source>
</reference>